<reference evidence="2" key="1">
    <citation type="journal article" date="2021" name="Genome Biol. Evol.">
        <title>A High-Quality Reference Genome for a Parasitic Bivalve with Doubly Uniparental Inheritance (Bivalvia: Unionida).</title>
        <authorList>
            <person name="Smith C.H."/>
        </authorList>
    </citation>
    <scope>NUCLEOTIDE SEQUENCE</scope>
    <source>
        <strain evidence="2">CHS0354</strain>
    </source>
</reference>
<dbReference type="InterPro" id="IPR000884">
    <property type="entry name" value="TSP1_rpt"/>
</dbReference>
<gene>
    <name evidence="2" type="ORF">CHS0354_030388</name>
</gene>
<dbReference type="Proteomes" id="UP001195483">
    <property type="component" value="Unassembled WGS sequence"/>
</dbReference>
<name>A0AAE0VSA2_9BIVA</name>
<dbReference type="AlphaFoldDB" id="A0AAE0VSA2"/>
<reference evidence="2" key="2">
    <citation type="journal article" date="2021" name="Genome Biol. Evol.">
        <title>Developing a high-quality reference genome for a parasitic bivalve with doubly uniparental inheritance (Bivalvia: Unionida).</title>
        <authorList>
            <person name="Smith C.H."/>
        </authorList>
    </citation>
    <scope>NUCLEOTIDE SEQUENCE</scope>
    <source>
        <strain evidence="2">CHS0354</strain>
        <tissue evidence="2">Mantle</tissue>
    </source>
</reference>
<dbReference type="InterPro" id="IPR036383">
    <property type="entry name" value="TSP1_rpt_sf"/>
</dbReference>
<comment type="caution">
    <text evidence="2">The sequence shown here is derived from an EMBL/GenBank/DDBJ whole genome shotgun (WGS) entry which is preliminary data.</text>
</comment>
<evidence type="ECO:0000256" key="1">
    <source>
        <dbReference type="SAM" id="MobiDB-lite"/>
    </source>
</evidence>
<dbReference type="EMBL" id="JAEAOA010001810">
    <property type="protein sequence ID" value="KAK3587205.1"/>
    <property type="molecule type" value="Genomic_DNA"/>
</dbReference>
<dbReference type="SMART" id="SM00209">
    <property type="entry name" value="TSP1"/>
    <property type="match status" value="1"/>
</dbReference>
<dbReference type="Gene3D" id="2.20.100.10">
    <property type="entry name" value="Thrombospondin type-1 (TSP1) repeat"/>
    <property type="match status" value="1"/>
</dbReference>
<protein>
    <submittedName>
        <fullName evidence="2">Uncharacterized protein</fullName>
    </submittedName>
</protein>
<evidence type="ECO:0000313" key="2">
    <source>
        <dbReference type="EMBL" id="KAK3587205.1"/>
    </source>
</evidence>
<dbReference type="Pfam" id="PF00090">
    <property type="entry name" value="TSP_1"/>
    <property type="match status" value="1"/>
</dbReference>
<dbReference type="SUPFAM" id="SSF82895">
    <property type="entry name" value="TSP-1 type 1 repeat"/>
    <property type="match status" value="1"/>
</dbReference>
<dbReference type="PROSITE" id="PS50092">
    <property type="entry name" value="TSP1"/>
    <property type="match status" value="1"/>
</dbReference>
<organism evidence="2 3">
    <name type="scientific">Potamilus streckersoni</name>
    <dbReference type="NCBI Taxonomy" id="2493646"/>
    <lineage>
        <taxon>Eukaryota</taxon>
        <taxon>Metazoa</taxon>
        <taxon>Spiralia</taxon>
        <taxon>Lophotrochozoa</taxon>
        <taxon>Mollusca</taxon>
        <taxon>Bivalvia</taxon>
        <taxon>Autobranchia</taxon>
        <taxon>Heteroconchia</taxon>
        <taxon>Palaeoheterodonta</taxon>
        <taxon>Unionida</taxon>
        <taxon>Unionoidea</taxon>
        <taxon>Unionidae</taxon>
        <taxon>Ambleminae</taxon>
        <taxon>Lampsilini</taxon>
        <taxon>Potamilus</taxon>
    </lineage>
</organism>
<evidence type="ECO:0000313" key="3">
    <source>
        <dbReference type="Proteomes" id="UP001195483"/>
    </source>
</evidence>
<sequence length="176" mass="19607">MQAESDIIHESVKEGRQYRHGDSLLVYTTQRLSKTNPVETSSILAPSGLEKDVDDPADNVIHDPRELGIPSKSRLKRSSSDDIDNFSDDGDVVYELSDIGHEFYTGQGDGDVNKDNTNFAFVEEDIDINSGYSSWGPWSVCSRTCGIGHKRRERKCTGQQHCTGDFSVLQASYEID</sequence>
<accession>A0AAE0VSA2</accession>
<reference evidence="2" key="3">
    <citation type="submission" date="2023-05" db="EMBL/GenBank/DDBJ databases">
        <authorList>
            <person name="Smith C.H."/>
        </authorList>
    </citation>
    <scope>NUCLEOTIDE SEQUENCE</scope>
    <source>
        <strain evidence="2">CHS0354</strain>
        <tissue evidence="2">Mantle</tissue>
    </source>
</reference>
<keyword evidence="3" id="KW-1185">Reference proteome</keyword>
<proteinExistence type="predicted"/>
<feature type="region of interest" description="Disordered" evidence="1">
    <location>
        <begin position="36"/>
        <end position="82"/>
    </location>
</feature>